<gene>
    <name evidence="1" type="ORF">OESDEN_11947</name>
</gene>
<accession>A0A0B1SWI2</accession>
<reference evidence="1 2" key="1">
    <citation type="submission" date="2014-03" db="EMBL/GenBank/DDBJ databases">
        <title>Draft genome of the hookworm Oesophagostomum dentatum.</title>
        <authorList>
            <person name="Mitreva M."/>
        </authorList>
    </citation>
    <scope>NUCLEOTIDE SEQUENCE [LARGE SCALE GENOMIC DNA]</scope>
    <source>
        <strain evidence="1 2">OD-Hann</strain>
    </source>
</reference>
<proteinExistence type="predicted"/>
<dbReference type="Proteomes" id="UP000053660">
    <property type="component" value="Unassembled WGS sequence"/>
</dbReference>
<protein>
    <submittedName>
        <fullName evidence="1">Uncharacterized protein</fullName>
    </submittedName>
</protein>
<keyword evidence="2" id="KW-1185">Reference proteome</keyword>
<name>A0A0B1SWI2_OESDE</name>
<evidence type="ECO:0000313" key="1">
    <source>
        <dbReference type="EMBL" id="KHJ88261.1"/>
    </source>
</evidence>
<dbReference type="AlphaFoldDB" id="A0A0B1SWI2"/>
<dbReference type="EMBL" id="KN556176">
    <property type="protein sequence ID" value="KHJ88261.1"/>
    <property type="molecule type" value="Genomic_DNA"/>
</dbReference>
<sequence length="297" mass="31377">MSVVFSGCGEVRSRAYSDTFFRSQSECTSHSFGQVERHSPTGETSLATAHVMVTPSRSPTDDSSSSGGGLLRGAGGDAVALSSSLLTNGTCDDTSSLLSSLSAAIARSSTHGSLPTMTVYPSATTHSTPTFEDIPFEEPNLDSIAIRAPYVSRNIAYDTLGNTALDGMNFGADELSSVDLSNEDFNSMFEQVIAQSRPSAGRAVLGTTSSDSYVHHYSASSPMVSGACAPVPSRSSASPPLKRPVINSVYEDNELKPLSMGAGVYCGSTLYWPAETMWSDQQRAFQQQYGASVTRQV</sequence>
<evidence type="ECO:0000313" key="2">
    <source>
        <dbReference type="Proteomes" id="UP000053660"/>
    </source>
</evidence>
<organism evidence="1 2">
    <name type="scientific">Oesophagostomum dentatum</name>
    <name type="common">Nodular worm</name>
    <dbReference type="NCBI Taxonomy" id="61180"/>
    <lineage>
        <taxon>Eukaryota</taxon>
        <taxon>Metazoa</taxon>
        <taxon>Ecdysozoa</taxon>
        <taxon>Nematoda</taxon>
        <taxon>Chromadorea</taxon>
        <taxon>Rhabditida</taxon>
        <taxon>Rhabditina</taxon>
        <taxon>Rhabditomorpha</taxon>
        <taxon>Strongyloidea</taxon>
        <taxon>Strongylidae</taxon>
        <taxon>Oesophagostomum</taxon>
    </lineage>
</organism>
<dbReference type="OrthoDB" id="5873635at2759"/>